<name>A0A081BYP5_VECG1</name>
<reference evidence="2 3" key="1">
    <citation type="journal article" date="2015" name="PeerJ">
        <title>First genomic representation of candidate bacterial phylum KSB3 points to enhanced environmental sensing as a trigger of wastewater bulking.</title>
        <authorList>
            <person name="Sekiguchi Y."/>
            <person name="Ohashi A."/>
            <person name="Parks D.H."/>
            <person name="Yamauchi T."/>
            <person name="Tyson G.W."/>
            <person name="Hugenholtz P."/>
        </authorList>
    </citation>
    <scope>NUCLEOTIDE SEQUENCE [LARGE SCALE GENOMIC DNA]</scope>
</reference>
<dbReference type="SUPFAM" id="SSF81301">
    <property type="entry name" value="Nucleotidyltransferase"/>
    <property type="match status" value="1"/>
</dbReference>
<dbReference type="InterPro" id="IPR043519">
    <property type="entry name" value="NT_sf"/>
</dbReference>
<organism evidence="2 3">
    <name type="scientific">Vecturithrix granuli</name>
    <dbReference type="NCBI Taxonomy" id="1499967"/>
    <lineage>
        <taxon>Bacteria</taxon>
        <taxon>Candidatus Moduliflexota</taxon>
        <taxon>Candidatus Vecturitrichia</taxon>
        <taxon>Candidatus Vecturitrichales</taxon>
        <taxon>Candidatus Vecturitrichaceae</taxon>
        <taxon>Candidatus Vecturithrix</taxon>
    </lineage>
</organism>
<dbReference type="PANTHER" id="PTHR33933:SF1">
    <property type="entry name" value="PROTEIN ADENYLYLTRANSFERASE MNTA-RELATED"/>
    <property type="match status" value="1"/>
</dbReference>
<dbReference type="STRING" id="1499967.U27_04417"/>
<evidence type="ECO:0000259" key="1">
    <source>
        <dbReference type="Pfam" id="PF18765"/>
    </source>
</evidence>
<protein>
    <submittedName>
        <fullName evidence="2">DNA polymerase beta domain protein region</fullName>
    </submittedName>
</protein>
<dbReference type="EMBL" id="DF820466">
    <property type="protein sequence ID" value="GAK57450.1"/>
    <property type="molecule type" value="Genomic_DNA"/>
</dbReference>
<evidence type="ECO:0000313" key="3">
    <source>
        <dbReference type="Proteomes" id="UP000030661"/>
    </source>
</evidence>
<dbReference type="AlphaFoldDB" id="A0A081BYP5"/>
<sequence length="102" mass="11858">MTTTPIQCKQILEQYYGRQFQGVVLYGSYARHQQTVESDLDLLVLLSQPFDYFQELRRIVDLLYPVQLESDALISAKPADIEAYRKGELQLYRNILQEGVTI</sequence>
<dbReference type="Proteomes" id="UP000030661">
    <property type="component" value="Unassembled WGS sequence"/>
</dbReference>
<dbReference type="PANTHER" id="PTHR33933">
    <property type="entry name" value="NUCLEOTIDYLTRANSFERASE"/>
    <property type="match status" value="1"/>
</dbReference>
<gene>
    <name evidence="2" type="ORF">U27_04417</name>
</gene>
<proteinExistence type="predicted"/>
<keyword evidence="3" id="KW-1185">Reference proteome</keyword>
<accession>A0A081BYP5</accession>
<feature type="domain" description="Polymerase beta nucleotidyltransferase" evidence="1">
    <location>
        <begin position="8"/>
        <end position="102"/>
    </location>
</feature>
<dbReference type="eggNOG" id="COG1708">
    <property type="taxonomic scope" value="Bacteria"/>
</dbReference>
<dbReference type="Gene3D" id="3.30.460.10">
    <property type="entry name" value="Beta Polymerase, domain 2"/>
    <property type="match status" value="1"/>
</dbReference>
<dbReference type="Pfam" id="PF18765">
    <property type="entry name" value="Polbeta"/>
    <property type="match status" value="1"/>
</dbReference>
<evidence type="ECO:0000313" key="2">
    <source>
        <dbReference type="EMBL" id="GAK57450.1"/>
    </source>
</evidence>
<dbReference type="HOGENOM" id="CLU_130257_3_0_0"/>
<dbReference type="InterPro" id="IPR052548">
    <property type="entry name" value="Type_VII_TA_antitoxin"/>
</dbReference>
<dbReference type="InterPro" id="IPR041633">
    <property type="entry name" value="Polbeta"/>
</dbReference>